<dbReference type="AlphaFoldDB" id="A0A0A9FX91"/>
<sequence>MPVIMCESILLIQLILKKPKKTSNYCASKLKMKLLELSQFHLMRLAKKGLSVHW</sequence>
<evidence type="ECO:0000313" key="1">
    <source>
        <dbReference type="EMBL" id="JAE12963.1"/>
    </source>
</evidence>
<proteinExistence type="predicted"/>
<reference evidence="1" key="1">
    <citation type="submission" date="2014-09" db="EMBL/GenBank/DDBJ databases">
        <authorList>
            <person name="Magalhaes I.L.F."/>
            <person name="Oliveira U."/>
            <person name="Santos F.R."/>
            <person name="Vidigal T.H.D.A."/>
            <person name="Brescovit A.D."/>
            <person name="Santos A.J."/>
        </authorList>
    </citation>
    <scope>NUCLEOTIDE SEQUENCE</scope>
    <source>
        <tissue evidence="1">Shoot tissue taken approximately 20 cm above the soil surface</tissue>
    </source>
</reference>
<protein>
    <submittedName>
        <fullName evidence="1">MTBC</fullName>
    </submittedName>
</protein>
<reference evidence="1" key="2">
    <citation type="journal article" date="2015" name="Data Brief">
        <title>Shoot transcriptome of the giant reed, Arundo donax.</title>
        <authorList>
            <person name="Barrero R.A."/>
            <person name="Guerrero F.D."/>
            <person name="Moolhuijzen P."/>
            <person name="Goolsby J.A."/>
            <person name="Tidwell J."/>
            <person name="Bellgard S.E."/>
            <person name="Bellgard M.I."/>
        </authorList>
    </citation>
    <scope>NUCLEOTIDE SEQUENCE</scope>
    <source>
        <tissue evidence="1">Shoot tissue taken approximately 20 cm above the soil surface</tissue>
    </source>
</reference>
<name>A0A0A9FX91_ARUDO</name>
<dbReference type="EMBL" id="GBRH01184933">
    <property type="protein sequence ID" value="JAE12963.1"/>
    <property type="molecule type" value="Transcribed_RNA"/>
</dbReference>
<organism evidence="1">
    <name type="scientific">Arundo donax</name>
    <name type="common">Giant reed</name>
    <name type="synonym">Donax arundinaceus</name>
    <dbReference type="NCBI Taxonomy" id="35708"/>
    <lineage>
        <taxon>Eukaryota</taxon>
        <taxon>Viridiplantae</taxon>
        <taxon>Streptophyta</taxon>
        <taxon>Embryophyta</taxon>
        <taxon>Tracheophyta</taxon>
        <taxon>Spermatophyta</taxon>
        <taxon>Magnoliopsida</taxon>
        <taxon>Liliopsida</taxon>
        <taxon>Poales</taxon>
        <taxon>Poaceae</taxon>
        <taxon>PACMAD clade</taxon>
        <taxon>Arundinoideae</taxon>
        <taxon>Arundineae</taxon>
        <taxon>Arundo</taxon>
    </lineage>
</organism>
<accession>A0A0A9FX91</accession>